<sequence length="390" mass="40887">MQELSKEHSAPSAGDAVPGTKAVVRLSAAREGPDGLDPLFQAVSASAGNVPALLGLAQEAGKEWPRPGEGNTALLWELLATVAALDVAAARVFEPHLDALAILAQAGHDPARASGAWGVFAAEGPGMRLAAESNGSGVLLSGAKPWCSLAQVLDHAVVTAHTDDGGRAAFAVDLRHAGVTCEEPEWVARGLQEIPSGTVRFDRVPAEPLQGTNWYFSRPGFAWGGMGVAACWLGGAVGIARDYRDSLRAGRLSGREPDQVALASLGELDRTLTSALQYLAGTAEGIDRQGQASTEQVSTEQVPADQGSPQQWNPGRVTPWSDALRVRATCAAAVERVMSVVGSNRGPGPLAFDRTYAKRMADLALYVRQHHGMRDDAQLGSLTLKGDAPW</sequence>
<evidence type="ECO:0000256" key="1">
    <source>
        <dbReference type="SAM" id="MobiDB-lite"/>
    </source>
</evidence>
<evidence type="ECO:0000313" key="3">
    <source>
        <dbReference type="EMBL" id="GGG95285.1"/>
    </source>
</evidence>
<dbReference type="RefSeq" id="WP_229666376.1">
    <property type="nucleotide sequence ID" value="NZ_BAAAWV010000001.1"/>
</dbReference>
<dbReference type="EMBL" id="BMKU01000004">
    <property type="protein sequence ID" value="GGG95285.1"/>
    <property type="molecule type" value="Genomic_DNA"/>
</dbReference>
<keyword evidence="4" id="KW-1185">Reference proteome</keyword>
<evidence type="ECO:0000313" key="4">
    <source>
        <dbReference type="Proteomes" id="UP000596938"/>
    </source>
</evidence>
<dbReference type="Pfam" id="PF02770">
    <property type="entry name" value="Acyl-CoA_dh_M"/>
    <property type="match status" value="1"/>
</dbReference>
<feature type="region of interest" description="Disordered" evidence="1">
    <location>
        <begin position="287"/>
        <end position="317"/>
    </location>
</feature>
<dbReference type="Gene3D" id="2.40.110.10">
    <property type="entry name" value="Butyryl-CoA Dehydrogenase, subunit A, domain 2"/>
    <property type="match status" value="1"/>
</dbReference>
<dbReference type="InterPro" id="IPR046373">
    <property type="entry name" value="Acyl-CoA_Oxase/DH_mid-dom_sf"/>
</dbReference>
<accession>A0ABQ1XJG3</accession>
<reference evidence="4" key="1">
    <citation type="journal article" date="2019" name="Int. J. Syst. Evol. Microbiol.">
        <title>The Global Catalogue of Microorganisms (GCM) 10K type strain sequencing project: providing services to taxonomists for standard genome sequencing and annotation.</title>
        <authorList>
            <consortium name="The Broad Institute Genomics Platform"/>
            <consortium name="The Broad Institute Genome Sequencing Center for Infectious Disease"/>
            <person name="Wu L."/>
            <person name="Ma J."/>
        </authorList>
    </citation>
    <scope>NUCLEOTIDE SEQUENCE [LARGE SCALE GENOMIC DNA]</scope>
    <source>
        <strain evidence="4">CGMCC 1.1927</strain>
    </source>
</reference>
<dbReference type="SUPFAM" id="SSF56645">
    <property type="entry name" value="Acyl-CoA dehydrogenase NM domain-like"/>
    <property type="match status" value="1"/>
</dbReference>
<dbReference type="InterPro" id="IPR006091">
    <property type="entry name" value="Acyl-CoA_Oxase/DH_mid-dom"/>
</dbReference>
<feature type="compositionally biased region" description="Polar residues" evidence="1">
    <location>
        <begin position="290"/>
        <end position="313"/>
    </location>
</feature>
<gene>
    <name evidence="3" type="ORF">GCM10011577_17930</name>
</gene>
<dbReference type="InterPro" id="IPR009100">
    <property type="entry name" value="AcylCoA_DH/oxidase_NM_dom_sf"/>
</dbReference>
<dbReference type="Proteomes" id="UP000596938">
    <property type="component" value="Unassembled WGS sequence"/>
</dbReference>
<protein>
    <submittedName>
        <fullName evidence="3">Acyl-CoA dehydrogenase</fullName>
    </submittedName>
</protein>
<comment type="caution">
    <text evidence="3">The sequence shown here is derived from an EMBL/GenBank/DDBJ whole genome shotgun (WGS) entry which is preliminary data.</text>
</comment>
<proteinExistence type="predicted"/>
<name>A0ABQ1XJG3_9MICC</name>
<organism evidence="3 4">
    <name type="scientific">Pseudarthrobacter polychromogenes</name>
    <dbReference type="NCBI Taxonomy" id="1676"/>
    <lineage>
        <taxon>Bacteria</taxon>
        <taxon>Bacillati</taxon>
        <taxon>Actinomycetota</taxon>
        <taxon>Actinomycetes</taxon>
        <taxon>Micrococcales</taxon>
        <taxon>Micrococcaceae</taxon>
        <taxon>Pseudarthrobacter</taxon>
    </lineage>
</organism>
<feature type="domain" description="Acyl-CoA oxidase/dehydrogenase middle" evidence="2">
    <location>
        <begin position="128"/>
        <end position="204"/>
    </location>
</feature>
<evidence type="ECO:0000259" key="2">
    <source>
        <dbReference type="Pfam" id="PF02770"/>
    </source>
</evidence>
<dbReference type="Gene3D" id="1.20.140.10">
    <property type="entry name" value="Butyryl-CoA Dehydrogenase, subunit A, domain 3"/>
    <property type="match status" value="1"/>
</dbReference>